<evidence type="ECO:0000259" key="7">
    <source>
        <dbReference type="Pfam" id="PF02687"/>
    </source>
</evidence>
<evidence type="ECO:0000256" key="3">
    <source>
        <dbReference type="ARBA" id="ARBA00022692"/>
    </source>
</evidence>
<evidence type="ECO:0000313" key="9">
    <source>
        <dbReference type="Proteomes" id="UP000092574"/>
    </source>
</evidence>
<evidence type="ECO:0000313" key="8">
    <source>
        <dbReference type="EMBL" id="ANU76726.1"/>
    </source>
</evidence>
<dbReference type="AlphaFoldDB" id="A0A1C7IAM9"/>
<dbReference type="KEGG" id="byl:A4V09_13715"/>
<feature type="transmembrane region" description="Helical" evidence="6">
    <location>
        <begin position="68"/>
        <end position="84"/>
    </location>
</feature>
<organism evidence="8 9">
    <name type="scientific">Blautia pseudococcoides</name>
    <dbReference type="NCBI Taxonomy" id="1796616"/>
    <lineage>
        <taxon>Bacteria</taxon>
        <taxon>Bacillati</taxon>
        <taxon>Bacillota</taxon>
        <taxon>Clostridia</taxon>
        <taxon>Lachnospirales</taxon>
        <taxon>Lachnospiraceae</taxon>
        <taxon>Blautia</taxon>
    </lineage>
</organism>
<dbReference type="EMBL" id="CP015405">
    <property type="protein sequence ID" value="ANU76726.1"/>
    <property type="molecule type" value="Genomic_DNA"/>
</dbReference>
<comment type="subcellular location">
    <subcellularLocation>
        <location evidence="1">Cell membrane</location>
        <topology evidence="1">Multi-pass membrane protein</topology>
    </subcellularLocation>
</comment>
<accession>A0A1C7IAM9</accession>
<evidence type="ECO:0000256" key="1">
    <source>
        <dbReference type="ARBA" id="ARBA00004651"/>
    </source>
</evidence>
<sequence length="141" mass="16110">MTFGMDELASPMFTVIIFIIGIVLSLTTLFLSVITVVDANTKTIAMMRVFGYSQKDCRKAILDGYRPVAYGGFAVGSLYQYALIKSMVKIIYKDIPNVPDYTFNWQAFFIVLFSYILVYECIMLCYSVRIKNISLKEIMLE</sequence>
<dbReference type="Proteomes" id="UP000092574">
    <property type="component" value="Chromosome"/>
</dbReference>
<keyword evidence="5 6" id="KW-0472">Membrane</keyword>
<gene>
    <name evidence="8" type="ORF">A4V09_13715</name>
</gene>
<proteinExistence type="predicted"/>
<dbReference type="Pfam" id="PF02687">
    <property type="entry name" value="FtsX"/>
    <property type="match status" value="1"/>
</dbReference>
<keyword evidence="9" id="KW-1185">Reference proteome</keyword>
<keyword evidence="2" id="KW-1003">Cell membrane</keyword>
<evidence type="ECO:0000256" key="5">
    <source>
        <dbReference type="ARBA" id="ARBA00023136"/>
    </source>
</evidence>
<keyword evidence="3 6" id="KW-0812">Transmembrane</keyword>
<reference evidence="8" key="1">
    <citation type="submission" date="2017-04" db="EMBL/GenBank/DDBJ databases">
        <title>Complete Genome Sequences of Twelve Strains of a Stable Defined Moderately Diverse Mouse Microbiota 2 (sDMDMm2).</title>
        <authorList>
            <person name="Uchimura Y."/>
            <person name="Wyss M."/>
            <person name="Brugiroux S."/>
            <person name="Limenitakis J.P."/>
            <person name="Stecher B."/>
            <person name="McCoy K.D."/>
            <person name="Macpherson A.J."/>
        </authorList>
    </citation>
    <scope>NUCLEOTIDE SEQUENCE</scope>
    <source>
        <strain evidence="8">YL58</strain>
    </source>
</reference>
<dbReference type="RefSeq" id="WP_065542884.1">
    <property type="nucleotide sequence ID" value="NZ_CP015405.2"/>
</dbReference>
<feature type="transmembrane region" description="Helical" evidence="6">
    <location>
        <begin position="12"/>
        <end position="37"/>
    </location>
</feature>
<dbReference type="STRING" id="1796616.A4V09_13715"/>
<feature type="transmembrane region" description="Helical" evidence="6">
    <location>
        <begin position="104"/>
        <end position="126"/>
    </location>
</feature>
<name>A0A1C7IAM9_9FIRM</name>
<protein>
    <submittedName>
        <fullName evidence="8">ABC transporter permease</fullName>
    </submittedName>
</protein>
<dbReference type="OrthoDB" id="1655480at2"/>
<evidence type="ECO:0000256" key="4">
    <source>
        <dbReference type="ARBA" id="ARBA00022989"/>
    </source>
</evidence>
<dbReference type="InterPro" id="IPR003838">
    <property type="entry name" value="ABC3_permease_C"/>
</dbReference>
<evidence type="ECO:0000256" key="2">
    <source>
        <dbReference type="ARBA" id="ARBA00022475"/>
    </source>
</evidence>
<dbReference type="GO" id="GO:0005886">
    <property type="term" value="C:plasma membrane"/>
    <property type="evidence" value="ECO:0007669"/>
    <property type="project" value="UniProtKB-SubCell"/>
</dbReference>
<evidence type="ECO:0000256" key="6">
    <source>
        <dbReference type="SAM" id="Phobius"/>
    </source>
</evidence>
<keyword evidence="4 6" id="KW-1133">Transmembrane helix</keyword>
<feature type="domain" description="ABC3 transporter permease C-terminal" evidence="7">
    <location>
        <begin position="16"/>
        <end position="134"/>
    </location>
</feature>